<dbReference type="WBParaSite" id="TCNE_0000351701-mRNA-1">
    <property type="protein sequence ID" value="TCNE_0000351701-mRNA-1"/>
    <property type="gene ID" value="TCNE_0000351701"/>
</dbReference>
<dbReference type="Gene3D" id="1.10.10.10">
    <property type="entry name" value="Winged helix-like DNA-binding domain superfamily/Winged helix DNA-binding domain"/>
    <property type="match status" value="1"/>
</dbReference>
<proteinExistence type="predicted"/>
<dbReference type="InterPro" id="IPR048711">
    <property type="entry name" value="WHD_Rv2258c"/>
</dbReference>
<dbReference type="Proteomes" id="UP000050794">
    <property type="component" value="Unassembled WGS sequence"/>
</dbReference>
<name>A0A183U4U7_TOXCA</name>
<evidence type="ECO:0000259" key="1">
    <source>
        <dbReference type="Pfam" id="PF21320"/>
    </source>
</evidence>
<dbReference type="EMBL" id="UYWY01004570">
    <property type="protein sequence ID" value="VDM29233.1"/>
    <property type="molecule type" value="Genomic_DNA"/>
</dbReference>
<feature type="domain" description="S-adenosylmethionine-dependent methyltransferase Rv2258c-like winged HTH" evidence="1">
    <location>
        <begin position="16"/>
        <end position="69"/>
    </location>
</feature>
<dbReference type="InterPro" id="IPR036388">
    <property type="entry name" value="WH-like_DNA-bd_sf"/>
</dbReference>
<dbReference type="Pfam" id="PF21320">
    <property type="entry name" value="WHD_Rv2258c"/>
    <property type="match status" value="1"/>
</dbReference>
<accession>A0A183U4U7</accession>
<organism evidence="3 4">
    <name type="scientific">Toxocara canis</name>
    <name type="common">Canine roundworm</name>
    <dbReference type="NCBI Taxonomy" id="6265"/>
    <lineage>
        <taxon>Eukaryota</taxon>
        <taxon>Metazoa</taxon>
        <taxon>Ecdysozoa</taxon>
        <taxon>Nematoda</taxon>
        <taxon>Chromadorea</taxon>
        <taxon>Rhabditida</taxon>
        <taxon>Spirurina</taxon>
        <taxon>Ascaridomorpha</taxon>
        <taxon>Ascaridoidea</taxon>
        <taxon>Toxocaridae</taxon>
        <taxon>Toxocara</taxon>
    </lineage>
</organism>
<gene>
    <name evidence="2" type="ORF">TCNE_LOCUS3516</name>
</gene>
<sequence>MANFDQTLLNIATNGMLSIVISLGQQLKLFDALAEIGSESSPATAKDVANRLKLKERLGRSYLWLKAAVLLLVFRVECRRAEGFCAIPLAL</sequence>
<keyword evidence="3" id="KW-1185">Reference proteome</keyword>
<dbReference type="PANTHER" id="PTHR45581:SF3">
    <property type="entry name" value="METHYLTRANSFERASE DOMAIN-CONTAINING PROTEIN"/>
    <property type="match status" value="1"/>
</dbReference>
<reference evidence="2 3" key="2">
    <citation type="submission" date="2018-11" db="EMBL/GenBank/DDBJ databases">
        <authorList>
            <consortium name="Pathogen Informatics"/>
        </authorList>
    </citation>
    <scope>NUCLEOTIDE SEQUENCE [LARGE SCALE GENOMIC DNA]</scope>
</reference>
<evidence type="ECO:0000313" key="3">
    <source>
        <dbReference type="Proteomes" id="UP000050794"/>
    </source>
</evidence>
<evidence type="ECO:0000313" key="2">
    <source>
        <dbReference type="EMBL" id="VDM29233.1"/>
    </source>
</evidence>
<dbReference type="PANTHER" id="PTHR45581">
    <property type="entry name" value="PROTEIN CBG10435"/>
    <property type="match status" value="1"/>
</dbReference>
<evidence type="ECO:0000313" key="4">
    <source>
        <dbReference type="WBParaSite" id="TCNE_0000351701-mRNA-1"/>
    </source>
</evidence>
<reference evidence="4" key="1">
    <citation type="submission" date="2016-06" db="UniProtKB">
        <authorList>
            <consortium name="WormBaseParasite"/>
        </authorList>
    </citation>
    <scope>IDENTIFICATION</scope>
</reference>
<protein>
    <submittedName>
        <fullName evidence="4">Transcriptional regulator</fullName>
    </submittedName>
</protein>
<dbReference type="AlphaFoldDB" id="A0A183U4U7"/>